<dbReference type="FunFam" id="3.30.70.270:FF:000001">
    <property type="entry name" value="Diguanylate cyclase domain protein"/>
    <property type="match status" value="1"/>
</dbReference>
<dbReference type="InterPro" id="IPR011006">
    <property type="entry name" value="CheY-like_superfamily"/>
</dbReference>
<dbReference type="InterPro" id="IPR001789">
    <property type="entry name" value="Sig_transdc_resp-reg_receiver"/>
</dbReference>
<keyword evidence="6" id="KW-0418">Kinase</keyword>
<evidence type="ECO:0000259" key="13">
    <source>
        <dbReference type="PROSITE" id="PS50887"/>
    </source>
</evidence>
<dbReference type="GO" id="GO:0000160">
    <property type="term" value="P:phosphorelay signal transduction system"/>
    <property type="evidence" value="ECO:0007669"/>
    <property type="project" value="InterPro"/>
</dbReference>
<dbReference type="InterPro" id="IPR003018">
    <property type="entry name" value="GAF"/>
</dbReference>
<evidence type="ECO:0000259" key="10">
    <source>
        <dbReference type="PROSITE" id="PS50110"/>
    </source>
</evidence>
<evidence type="ECO:0000313" key="14">
    <source>
        <dbReference type="EMBL" id="KFE55104.1"/>
    </source>
</evidence>
<evidence type="ECO:0000256" key="7">
    <source>
        <dbReference type="ARBA" id="ARBA00051114"/>
    </source>
</evidence>
<dbReference type="InterPro" id="IPR000014">
    <property type="entry name" value="PAS"/>
</dbReference>
<dbReference type="CDD" id="cd01949">
    <property type="entry name" value="GGDEF"/>
    <property type="match status" value="1"/>
</dbReference>
<evidence type="ECO:0000256" key="1">
    <source>
        <dbReference type="ARBA" id="ARBA00001946"/>
    </source>
</evidence>
<dbReference type="Pfam" id="PF00072">
    <property type="entry name" value="Response_reg"/>
    <property type="match status" value="1"/>
</dbReference>
<feature type="transmembrane region" description="Helical" evidence="9">
    <location>
        <begin position="110"/>
        <end position="127"/>
    </location>
</feature>
<gene>
    <name evidence="14" type="ORF">IV01_13615</name>
</gene>
<keyword evidence="5" id="KW-0808">Transferase</keyword>
<feature type="domain" description="PAS" evidence="11">
    <location>
        <begin position="287"/>
        <end position="357"/>
    </location>
</feature>
<dbReference type="InterPro" id="IPR043128">
    <property type="entry name" value="Rev_trsase/Diguanyl_cyclase"/>
</dbReference>
<dbReference type="GO" id="GO:0005886">
    <property type="term" value="C:plasma membrane"/>
    <property type="evidence" value="ECO:0007669"/>
    <property type="project" value="UniProtKB-SubCell"/>
</dbReference>
<dbReference type="InterPro" id="IPR013656">
    <property type="entry name" value="PAS_4"/>
</dbReference>
<dbReference type="SUPFAM" id="SSF55785">
    <property type="entry name" value="PYP-like sensor domain (PAS domain)"/>
    <property type="match status" value="3"/>
</dbReference>
<evidence type="ECO:0000259" key="11">
    <source>
        <dbReference type="PROSITE" id="PS50112"/>
    </source>
</evidence>
<feature type="domain" description="PAS" evidence="11">
    <location>
        <begin position="402"/>
        <end position="472"/>
    </location>
</feature>
<feature type="transmembrane region" description="Helical" evidence="9">
    <location>
        <begin position="133"/>
        <end position="156"/>
    </location>
</feature>
<evidence type="ECO:0000256" key="6">
    <source>
        <dbReference type="ARBA" id="ARBA00022777"/>
    </source>
</evidence>
<dbReference type="GO" id="GO:0016301">
    <property type="term" value="F:kinase activity"/>
    <property type="evidence" value="ECO:0007669"/>
    <property type="project" value="UniProtKB-KW"/>
</dbReference>
<feature type="transmembrane region" description="Helical" evidence="9">
    <location>
        <begin position="168"/>
        <end position="187"/>
    </location>
</feature>
<dbReference type="CDD" id="cd17569">
    <property type="entry name" value="REC_HupR-like"/>
    <property type="match status" value="1"/>
</dbReference>
<protein>
    <recommendedName>
        <fullName evidence="3">cyclic-guanylate-specific phosphodiesterase</fullName>
        <ecNumber evidence="3">3.1.4.52</ecNumber>
    </recommendedName>
</protein>
<dbReference type="CDD" id="cd00130">
    <property type="entry name" value="PAS"/>
    <property type="match status" value="3"/>
</dbReference>
<evidence type="ECO:0000259" key="12">
    <source>
        <dbReference type="PROSITE" id="PS50883"/>
    </source>
</evidence>
<feature type="domain" description="GGDEF" evidence="13">
    <location>
        <begin position="869"/>
        <end position="1002"/>
    </location>
</feature>
<feature type="modified residue" description="4-aspartylphosphate" evidence="8">
    <location>
        <position position="1332"/>
    </location>
</feature>
<dbReference type="SUPFAM" id="SSF52172">
    <property type="entry name" value="CheY-like"/>
    <property type="match status" value="1"/>
</dbReference>
<dbReference type="SMART" id="SM00052">
    <property type="entry name" value="EAL"/>
    <property type="match status" value="1"/>
</dbReference>
<feature type="transmembrane region" description="Helical" evidence="9">
    <location>
        <begin position="68"/>
        <end position="89"/>
    </location>
</feature>
<dbReference type="FunFam" id="3.20.20.450:FF:000001">
    <property type="entry name" value="Cyclic di-GMP phosphodiesterase yahA"/>
    <property type="match status" value="1"/>
</dbReference>
<dbReference type="PATRIC" id="fig|317.175.peg.2830"/>
<proteinExistence type="predicted"/>
<dbReference type="InterPro" id="IPR029787">
    <property type="entry name" value="Nucleotide_cyclase"/>
</dbReference>
<dbReference type="Pfam" id="PF00989">
    <property type="entry name" value="PAS"/>
    <property type="match status" value="2"/>
</dbReference>
<feature type="domain" description="PAS" evidence="11">
    <location>
        <begin position="719"/>
        <end position="766"/>
    </location>
</feature>
<comment type="cofactor">
    <cofactor evidence="1">
        <name>Mg(2+)</name>
        <dbReference type="ChEBI" id="CHEBI:18420"/>
    </cofactor>
</comment>
<dbReference type="EC" id="3.1.4.52" evidence="3"/>
<dbReference type="PANTHER" id="PTHR44757">
    <property type="entry name" value="DIGUANYLATE CYCLASE DGCP"/>
    <property type="match status" value="1"/>
</dbReference>
<dbReference type="SMART" id="SM00448">
    <property type="entry name" value="REC"/>
    <property type="match status" value="1"/>
</dbReference>
<dbReference type="CDD" id="cd01948">
    <property type="entry name" value="EAL"/>
    <property type="match status" value="1"/>
</dbReference>
<comment type="caution">
    <text evidence="14">The sequence shown here is derived from an EMBL/GenBank/DDBJ whole genome shotgun (WGS) entry which is preliminary data.</text>
</comment>
<dbReference type="PANTHER" id="PTHR44757:SF2">
    <property type="entry name" value="BIOFILM ARCHITECTURE MAINTENANCE PROTEIN MBAA"/>
    <property type="match status" value="1"/>
</dbReference>
<keyword evidence="15" id="KW-1185">Reference proteome</keyword>
<dbReference type="Gene3D" id="3.30.70.270">
    <property type="match status" value="1"/>
</dbReference>
<dbReference type="SUPFAM" id="SSF55073">
    <property type="entry name" value="Nucleotide cyclase"/>
    <property type="match status" value="1"/>
</dbReference>
<comment type="catalytic activity">
    <reaction evidence="7">
        <text>3',3'-c-di-GMP + H2O = 5'-phosphoguanylyl(3'-&gt;5')guanosine + H(+)</text>
        <dbReference type="Rhea" id="RHEA:24902"/>
        <dbReference type="ChEBI" id="CHEBI:15377"/>
        <dbReference type="ChEBI" id="CHEBI:15378"/>
        <dbReference type="ChEBI" id="CHEBI:58754"/>
        <dbReference type="ChEBI" id="CHEBI:58805"/>
        <dbReference type="EC" id="3.1.4.52"/>
    </reaction>
    <physiologicalReaction direction="left-to-right" evidence="7">
        <dbReference type="Rhea" id="RHEA:24903"/>
    </physiologicalReaction>
</comment>
<dbReference type="GO" id="GO:0071732">
    <property type="term" value="P:cellular response to nitric oxide"/>
    <property type="evidence" value="ECO:0007669"/>
    <property type="project" value="UniProtKB-ARBA"/>
</dbReference>
<dbReference type="Proteomes" id="UP000028631">
    <property type="component" value="Unassembled WGS sequence"/>
</dbReference>
<dbReference type="SUPFAM" id="SSF141868">
    <property type="entry name" value="EAL domain-like"/>
    <property type="match status" value="1"/>
</dbReference>
<dbReference type="SMART" id="SM00065">
    <property type="entry name" value="GAF"/>
    <property type="match status" value="1"/>
</dbReference>
<accession>A0A085VI41</accession>
<dbReference type="PROSITE" id="PS50112">
    <property type="entry name" value="PAS"/>
    <property type="match status" value="3"/>
</dbReference>
<keyword evidence="9" id="KW-0812">Transmembrane</keyword>
<dbReference type="GO" id="GO:0071111">
    <property type="term" value="F:cyclic-guanylate-specific phosphodiesterase activity"/>
    <property type="evidence" value="ECO:0007669"/>
    <property type="project" value="UniProtKB-EC"/>
</dbReference>
<dbReference type="InterPro" id="IPR000160">
    <property type="entry name" value="GGDEF_dom"/>
</dbReference>
<evidence type="ECO:0000256" key="4">
    <source>
        <dbReference type="ARBA" id="ARBA00022636"/>
    </source>
</evidence>
<name>A0A085VI41_PSESX</name>
<feature type="transmembrane region" description="Helical" evidence="9">
    <location>
        <begin position="199"/>
        <end position="219"/>
    </location>
</feature>
<evidence type="ECO:0000256" key="8">
    <source>
        <dbReference type="PROSITE-ProRule" id="PRU00169"/>
    </source>
</evidence>
<feature type="transmembrane region" description="Helical" evidence="9">
    <location>
        <begin position="231"/>
        <end position="254"/>
    </location>
</feature>
<evidence type="ECO:0000256" key="3">
    <source>
        <dbReference type="ARBA" id="ARBA00012282"/>
    </source>
</evidence>
<dbReference type="EMBL" id="JPQU01000037">
    <property type="protein sequence ID" value="KFE55104.1"/>
    <property type="molecule type" value="Genomic_DNA"/>
</dbReference>
<dbReference type="PROSITE" id="PS50883">
    <property type="entry name" value="EAL"/>
    <property type="match status" value="1"/>
</dbReference>
<dbReference type="Pfam" id="PF00563">
    <property type="entry name" value="EAL"/>
    <property type="match status" value="1"/>
</dbReference>
<dbReference type="InterPro" id="IPR029016">
    <property type="entry name" value="GAF-like_dom_sf"/>
</dbReference>
<feature type="domain" description="EAL" evidence="12">
    <location>
        <begin position="1011"/>
        <end position="1265"/>
    </location>
</feature>
<organism evidence="14 15">
    <name type="scientific">Pseudomonas syringae</name>
    <dbReference type="NCBI Taxonomy" id="317"/>
    <lineage>
        <taxon>Bacteria</taxon>
        <taxon>Pseudomonadati</taxon>
        <taxon>Pseudomonadota</taxon>
        <taxon>Gammaproteobacteria</taxon>
        <taxon>Pseudomonadales</taxon>
        <taxon>Pseudomonadaceae</taxon>
        <taxon>Pseudomonas</taxon>
    </lineage>
</organism>
<dbReference type="Pfam" id="PF00990">
    <property type="entry name" value="GGDEF"/>
    <property type="match status" value="1"/>
</dbReference>
<dbReference type="Pfam" id="PF08448">
    <property type="entry name" value="PAS_4"/>
    <property type="match status" value="1"/>
</dbReference>
<dbReference type="InterPro" id="IPR035919">
    <property type="entry name" value="EAL_sf"/>
</dbReference>
<dbReference type="Pfam" id="PF13185">
    <property type="entry name" value="GAF_2"/>
    <property type="match status" value="1"/>
</dbReference>
<keyword evidence="4" id="KW-0973">c-di-GMP</keyword>
<dbReference type="SMART" id="SM00091">
    <property type="entry name" value="PAS"/>
    <property type="match status" value="3"/>
</dbReference>
<dbReference type="Gene3D" id="3.30.450.20">
    <property type="entry name" value="PAS domain"/>
    <property type="match status" value="3"/>
</dbReference>
<dbReference type="Gene3D" id="3.20.20.450">
    <property type="entry name" value="EAL domain"/>
    <property type="match status" value="1"/>
</dbReference>
<evidence type="ECO:0000256" key="2">
    <source>
        <dbReference type="ARBA" id="ARBA00004533"/>
    </source>
</evidence>
<dbReference type="InterPro" id="IPR052155">
    <property type="entry name" value="Biofilm_reg_signaling"/>
</dbReference>
<evidence type="ECO:0000256" key="5">
    <source>
        <dbReference type="ARBA" id="ARBA00022679"/>
    </source>
</evidence>
<dbReference type="Gene3D" id="3.40.50.2300">
    <property type="match status" value="1"/>
</dbReference>
<evidence type="ECO:0000256" key="9">
    <source>
        <dbReference type="SAM" id="Phobius"/>
    </source>
</evidence>
<dbReference type="InterPro" id="IPR035965">
    <property type="entry name" value="PAS-like_dom_sf"/>
</dbReference>
<dbReference type="InterPro" id="IPR001633">
    <property type="entry name" value="EAL_dom"/>
</dbReference>
<feature type="transmembrane region" description="Helical" evidence="9">
    <location>
        <begin position="44"/>
        <end position="62"/>
    </location>
</feature>
<evidence type="ECO:0000313" key="15">
    <source>
        <dbReference type="Proteomes" id="UP000028631"/>
    </source>
</evidence>
<comment type="subcellular location">
    <subcellularLocation>
        <location evidence="2">Cell inner membrane</location>
    </subcellularLocation>
</comment>
<dbReference type="GO" id="GO:0006355">
    <property type="term" value="P:regulation of DNA-templated transcription"/>
    <property type="evidence" value="ECO:0007669"/>
    <property type="project" value="InterPro"/>
</dbReference>
<keyword evidence="8" id="KW-0597">Phosphoprotein</keyword>
<dbReference type="PROSITE" id="PS50110">
    <property type="entry name" value="RESPONSE_REGULATORY"/>
    <property type="match status" value="1"/>
</dbReference>
<sequence>MKNGHVVSQIYIHLVAFALVAFSVVGLYGYLFIDSASRLKVQSLSDVAVAGLLIAAGLLSAAHNRHRLGTLFAGLLLGLCIYTLVHNLAAPSLERGTSWATGLLRMRSPLAALLALTGLVMACAHRGLPGKYLAQSCGAGLVVAIVIAHVSSWLPGLSIQQIGFRIELNYIVHLSLIFIGGALMLLPRLPDNRGLLMDRLTVAAGVCGTFITVITWFLLNQQHLVNQDPADSFAVTYLPNLILILGLIFSFLIMTSQRLARLAVKHAEHLVLANHALQASLREQASLQALNQRIVEFSEDILCALDEHLRFTQLSPSTLIVLGYRPEEMLGQSIFDYLLAEDRGPTHSTLRAMIESGERHHFRCSFRREDGLVVHLHWTGRWSASERTLFAMAHDVTPLAGSESFYRSLFTFNPDPVFSFDLAGRFTSVNRAGCALADYNEEELLGEHLSMLVHNEDPSKLADYISTAITGGSLRADGVLRTRSGQMIEVGLTHLPIIIDEKVVGGFGIAKDFSERNRTLRALREALQHSEHQAELLGGLSETAVNINSIINSHTKNDTLLDYMAERLRLLLGAHQSVIHLSPTAQGAPAIYSASLSSKYSDWPDDQLASHEPEFSAKIRDTNQPILLTRDELDNHSRWYNKGAMASAAPAKCGWLAVPLKDHDGTNLGLLQLSDKYEGDFDQDDLAIAQQFAQMAVAVMKNSQLVQVVLAGERRLKTQLEFTSAITNSVSEGLLAVDRQGLLTFINPIAASLLNQSAEQMVGQALAQYLPLALSDSEHSARTSSYHGEVSYGLLPPGERYLAFDSAPLINDEGPQGWVVALRDISEQKRFESELAYSASHDVLTGLPNRALLEDRLAQGCAFSVRYKRTLAVMFIDLDGFKPINDSLGHSVGDLILIEVARRMELQVRPGDTVARMGGDEFVIILPDLAKDEDVLLVANRLIENIARVYTIDGTELQVTASMGITLSDGRIEQPMHLIQQADLAMYKAKQQGKNNFQWYTEDLNQKVSERVYLRNELQKAIEAQSLQLYYQPQVDARSGRVTGYEALMRWQHAERGFIPPMQFIPVAEDTGQIIPMSEWAITTACQQARLLFDQGWKDQVMAVNISPMQFQRVNFVDFVKATLEQTRLPAELLELEITESVLMDNAEKAIATLHELKDIGVHIAIDDFGTGFSSLNYLKRLPIDKVKIDRSFVGEIISDRSDAAIAQGIISMAHHLGLQVIAEGVENEPQVDFLKRNHCDTFQGYYFAKPMPFKDLEVFLLEQQVRLQVLRPSRSIHAGERTLLLLDDEVNILRALSRVLRRDGYQILVARNAHDAFALLAKHDVHVILSDQRMPEMNGTEFLRRVKDLHPNTVRIVLSGYTDLKSVTDAINQGAIFKFLTKPWDDKELRSTVAQAFQHHDLIKHKQNLPAAT</sequence>
<keyword evidence="9" id="KW-0472">Membrane</keyword>
<dbReference type="NCBIfam" id="TIGR00229">
    <property type="entry name" value="sensory_box"/>
    <property type="match status" value="2"/>
</dbReference>
<dbReference type="Gene3D" id="3.30.450.40">
    <property type="match status" value="1"/>
</dbReference>
<dbReference type="SMART" id="SM00267">
    <property type="entry name" value="GGDEF"/>
    <property type="match status" value="1"/>
</dbReference>
<feature type="transmembrane region" description="Helical" evidence="9">
    <location>
        <begin position="12"/>
        <end position="32"/>
    </location>
</feature>
<dbReference type="OrthoDB" id="9804951at2"/>
<dbReference type="PROSITE" id="PS50887">
    <property type="entry name" value="GGDEF"/>
    <property type="match status" value="1"/>
</dbReference>
<dbReference type="RefSeq" id="WP_032628863.1">
    <property type="nucleotide sequence ID" value="NZ_JPQU01000037.1"/>
</dbReference>
<reference evidence="14 15" key="1">
    <citation type="submission" date="2014-07" db="EMBL/GenBank/DDBJ databases">
        <title>Draft Genome Sequences of Environmental Pseudomonas syringae strains.</title>
        <authorList>
            <person name="Baltrus D.A."/>
            <person name="Berge O."/>
            <person name="Morris C."/>
        </authorList>
    </citation>
    <scope>NUCLEOTIDE SEQUENCE [LARGE SCALE GENOMIC DNA]</scope>
    <source>
        <strain evidence="14 15">GAW0119</strain>
    </source>
</reference>
<dbReference type="NCBIfam" id="TIGR00254">
    <property type="entry name" value="GGDEF"/>
    <property type="match status" value="1"/>
</dbReference>
<dbReference type="InterPro" id="IPR013767">
    <property type="entry name" value="PAS_fold"/>
</dbReference>
<keyword evidence="9" id="KW-1133">Transmembrane helix</keyword>
<dbReference type="SUPFAM" id="SSF55781">
    <property type="entry name" value="GAF domain-like"/>
    <property type="match status" value="1"/>
</dbReference>
<feature type="domain" description="Response regulatory" evidence="10">
    <location>
        <begin position="1283"/>
        <end position="1398"/>
    </location>
</feature>